<feature type="transmembrane region" description="Helical" evidence="2">
    <location>
        <begin position="640"/>
        <end position="661"/>
    </location>
</feature>
<feature type="region of interest" description="Disordered" evidence="1">
    <location>
        <begin position="663"/>
        <end position="708"/>
    </location>
</feature>
<proteinExistence type="predicted"/>
<reference evidence="3 4" key="1">
    <citation type="submission" date="2014-01" db="EMBL/GenBank/DDBJ databases">
        <title>Draft genome sequence of the multidrug-resistant clinical isolate Dermabacter hominis 1368.</title>
        <authorList>
            <person name="Albersmeier A."/>
            <person name="Bomholt C."/>
            <person name="Glaub A."/>
            <person name="Ruckert C."/>
            <person name="Soriano F."/>
            <person name="Fernandez-Natal I."/>
            <person name="Tauch A."/>
        </authorList>
    </citation>
    <scope>NUCLEOTIDE SEQUENCE [LARGE SCALE GENOMIC DNA]</scope>
    <source>
        <strain evidence="3 4">1368</strain>
    </source>
</reference>
<evidence type="ECO:0000256" key="1">
    <source>
        <dbReference type="SAM" id="MobiDB-lite"/>
    </source>
</evidence>
<feature type="transmembrane region" description="Helical" evidence="2">
    <location>
        <begin position="389"/>
        <end position="409"/>
    </location>
</feature>
<evidence type="ECO:0000256" key="2">
    <source>
        <dbReference type="SAM" id="Phobius"/>
    </source>
</evidence>
<gene>
    <name evidence="3" type="ORF">DHOM_09620</name>
</gene>
<feature type="transmembrane region" description="Helical" evidence="2">
    <location>
        <begin position="296"/>
        <end position="314"/>
    </location>
</feature>
<keyword evidence="2" id="KW-0472">Membrane</keyword>
<feature type="transmembrane region" description="Helical" evidence="2">
    <location>
        <begin position="326"/>
        <end position="350"/>
    </location>
</feature>
<organism evidence="3 4">
    <name type="scientific">Dermabacter hominis 1368</name>
    <dbReference type="NCBI Taxonomy" id="1450519"/>
    <lineage>
        <taxon>Bacteria</taxon>
        <taxon>Bacillati</taxon>
        <taxon>Actinomycetota</taxon>
        <taxon>Actinomycetes</taxon>
        <taxon>Micrococcales</taxon>
        <taxon>Dermabacteraceae</taxon>
        <taxon>Dermabacter</taxon>
    </lineage>
</organism>
<feature type="transmembrane region" description="Helical" evidence="2">
    <location>
        <begin position="20"/>
        <end position="39"/>
    </location>
</feature>
<keyword evidence="2" id="KW-1133">Transmembrane helix</keyword>
<dbReference type="EMBL" id="JDRS01000018">
    <property type="protein sequence ID" value="KDS92706.1"/>
    <property type="molecule type" value="Genomic_DNA"/>
</dbReference>
<keyword evidence="4" id="KW-1185">Reference proteome</keyword>
<keyword evidence="2" id="KW-0812">Transmembrane</keyword>
<protein>
    <submittedName>
        <fullName evidence="3">Uncharacterized protein</fullName>
    </submittedName>
</protein>
<dbReference type="Proteomes" id="UP000030182">
    <property type="component" value="Unassembled WGS sequence"/>
</dbReference>
<comment type="caution">
    <text evidence="3">The sequence shown here is derived from an EMBL/GenBank/DDBJ whole genome shotgun (WGS) entry which is preliminary data.</text>
</comment>
<feature type="compositionally biased region" description="Basic and acidic residues" evidence="1">
    <location>
        <begin position="692"/>
        <end position="708"/>
    </location>
</feature>
<evidence type="ECO:0000313" key="4">
    <source>
        <dbReference type="Proteomes" id="UP000030182"/>
    </source>
</evidence>
<name>A0ABR4SHP1_9MICO</name>
<feature type="transmembrane region" description="Helical" evidence="2">
    <location>
        <begin position="356"/>
        <end position="377"/>
    </location>
</feature>
<sequence length="708" mass="72803">MCSIATLESMHDTSHARERLAGAAIVAACLALLTALILAPSLHWGSLRKDAVPPNGAVHTVFVTSGLTWNDITKEDTPALWCFAENSGTAGLALSSESVMPTKRQGLATLATGTRTPALPHASTNGASGTPGEVELSDATSALAEAGISLVDLGDVATGRGVSRPEHERSVRDIDAAFAKHAGDCGERAVALASVGSLNPSPADTYEAEHTRGYDALPTPLNLQVYIDSRWGPAFLTSPSTRQVGVVMNLDLAASFTGTEQLGTGRAAVGTPTTKGTQLAHAREVTFASRTTEDSLAPLLGAIVAILLISGALARRVPAARNVANVSILAIPVGYTSSILPLSTLVNLGIHPLLAIAAWTIIGTAALGAGLTFGVRLLASALPERSRRLLTPALAALMTAGAILLDAALGSHASFTSLLGNQPIYGGRFYGLSNHITGITLAAWALGVGMLIHALPTFTAGRRAGLARVTLVAATGLIVGLCSIAPGMGADAGSALIYAPVTLVACLALSGIRLRPWHVLAALAAGTGVFALAGALDYMRPASSRTHLGEFVATLVDTGSLAGAASQFWAVFSDRTMRMLEPLTLYSPLLMAPPVLAAIALTYGAVRRGRLAHELPHLYAIRLAAIVGAWIGALTNDTGLVLVGLAYVVGLALSLTARAALTARAPREARPPAPPSEPSPARSSRGTAPRNASREGSPRTRAPRCDHP</sequence>
<accession>A0ABR4SHP1</accession>
<feature type="transmembrane region" description="Helical" evidence="2">
    <location>
        <begin position="585"/>
        <end position="606"/>
    </location>
</feature>
<feature type="transmembrane region" description="Helical" evidence="2">
    <location>
        <begin position="618"/>
        <end position="634"/>
    </location>
</feature>
<feature type="transmembrane region" description="Helical" evidence="2">
    <location>
        <begin position="519"/>
        <end position="539"/>
    </location>
</feature>
<feature type="transmembrane region" description="Helical" evidence="2">
    <location>
        <begin position="429"/>
        <end position="454"/>
    </location>
</feature>
<feature type="transmembrane region" description="Helical" evidence="2">
    <location>
        <begin position="495"/>
        <end position="512"/>
    </location>
</feature>
<evidence type="ECO:0000313" key="3">
    <source>
        <dbReference type="EMBL" id="KDS92706.1"/>
    </source>
</evidence>
<feature type="transmembrane region" description="Helical" evidence="2">
    <location>
        <begin position="466"/>
        <end position="489"/>
    </location>
</feature>